<dbReference type="Pfam" id="PF04984">
    <property type="entry name" value="Phage_sheath_1"/>
    <property type="match status" value="1"/>
</dbReference>
<dbReference type="Proteomes" id="UP000267798">
    <property type="component" value="Unassembled WGS sequence"/>
</dbReference>
<dbReference type="EMBL" id="QXQB01000001">
    <property type="protein sequence ID" value="RJX40871.1"/>
    <property type="molecule type" value="Genomic_DNA"/>
</dbReference>
<feature type="domain" description="Tail sheath protein subtilisin-like" evidence="2">
    <location>
        <begin position="181"/>
        <end position="329"/>
    </location>
</feature>
<dbReference type="InterPro" id="IPR035326">
    <property type="entry name" value="Beta_sandwich_Seath"/>
</dbReference>
<sequence>MAGGTWATQNKVRPGVYINFKGSPKPLGPLGERGITSMALTLPWGAPKEVMAIEAGDDIRDRLGLDLTDSALLILREALKQAQTVLLYRLNSGTKSSATIGSLTATAKLGGTLGNDLSIVIQANVDDENLFDVYTLLRSSEVDKQTAADAAGLKNNSYVDFSGTGSLTATAGAALEGGTDGTVSNQDHLDYMSAIELHDLNTIAYTGTDVALKGVYTAFVRRLRETEGKKLQLVVENYPSADYEGVISVKNGVVLSDGTTLTAAQATAWVAAATAAAPVNQSLTYSAYDGAVDASPRYTNTQIVEALQAGEFVFTANQGRAIVEQDINTYTSFTQERGRSFSKNRVIRVLDSLANDVRRIFETFYIGKIGNTSDGRALLVSEVANYLLALEGLGAIEGIDAQTDIAVAEGAESDSVVINLNIKPVDAIEKIYICVEVK</sequence>
<gene>
    <name evidence="6" type="ORF">D3P09_02275</name>
</gene>
<dbReference type="Pfam" id="PF17482">
    <property type="entry name" value="Phage_sheath_1C"/>
    <property type="match status" value="1"/>
</dbReference>
<evidence type="ECO:0000259" key="2">
    <source>
        <dbReference type="Pfam" id="PF04984"/>
    </source>
</evidence>
<dbReference type="Pfam" id="PF17481">
    <property type="entry name" value="Phage_sheath_domII"/>
    <property type="match status" value="1"/>
</dbReference>
<feature type="domain" description="Phage tail sheath protein-like beta-sandwich" evidence="3">
    <location>
        <begin position="91"/>
        <end position="180"/>
    </location>
</feature>
<dbReference type="InterPro" id="IPR020287">
    <property type="entry name" value="Tail_sheath_C"/>
</dbReference>
<comment type="similarity">
    <text evidence="1">Belongs to the myoviridae tail sheath protein family.</text>
</comment>
<dbReference type="Gene3D" id="3.40.50.11790">
    <property type="match status" value="1"/>
</dbReference>
<evidence type="ECO:0000313" key="6">
    <source>
        <dbReference type="EMBL" id="RJX40871.1"/>
    </source>
</evidence>
<feature type="domain" description="Tail sheath protein Gp18-like" evidence="5">
    <location>
        <begin position="33"/>
        <end position="90"/>
    </location>
</feature>
<protein>
    <submittedName>
        <fullName evidence="6">Phage tail sheath protein</fullName>
    </submittedName>
</protein>
<evidence type="ECO:0000259" key="5">
    <source>
        <dbReference type="Pfam" id="PF22671"/>
    </source>
</evidence>
<evidence type="ECO:0000259" key="3">
    <source>
        <dbReference type="Pfam" id="PF17481"/>
    </source>
</evidence>
<proteinExistence type="inferred from homology"/>
<dbReference type="OrthoDB" id="89060at2"/>
<evidence type="ECO:0000313" key="7">
    <source>
        <dbReference type="Proteomes" id="UP000267798"/>
    </source>
</evidence>
<organism evidence="6 7">
    <name type="scientific">Paenibacillus pinisoli</name>
    <dbReference type="NCBI Taxonomy" id="1276110"/>
    <lineage>
        <taxon>Bacteria</taxon>
        <taxon>Bacillati</taxon>
        <taxon>Bacillota</taxon>
        <taxon>Bacilli</taxon>
        <taxon>Bacillales</taxon>
        <taxon>Paenibacillaceae</taxon>
        <taxon>Paenibacillus</taxon>
    </lineage>
</organism>
<evidence type="ECO:0000259" key="4">
    <source>
        <dbReference type="Pfam" id="PF17482"/>
    </source>
</evidence>
<dbReference type="InterPro" id="IPR035089">
    <property type="entry name" value="Phage_sheath_subtilisin"/>
</dbReference>
<reference evidence="6 7" key="1">
    <citation type="submission" date="2018-09" db="EMBL/GenBank/DDBJ databases">
        <title>Paenibacillus aracenensis nov. sp. isolated from a cave in southern Spain.</title>
        <authorList>
            <person name="Jurado V."/>
            <person name="Gutierrez-Patricio S."/>
            <person name="Gonzalez-Pimentel J.L."/>
            <person name="Miller A.Z."/>
            <person name="Laiz L."/>
            <person name="Saiz-Jimenez C."/>
        </authorList>
    </citation>
    <scope>NUCLEOTIDE SEQUENCE [LARGE SCALE GENOMIC DNA]</scope>
    <source>
        <strain evidence="6 7">JCM 19203</strain>
    </source>
</reference>
<dbReference type="Gene3D" id="3.30.360.90">
    <property type="match status" value="1"/>
</dbReference>
<dbReference type="AlphaFoldDB" id="A0A3A6PVP0"/>
<keyword evidence="7" id="KW-1185">Reference proteome</keyword>
<dbReference type="InterPro" id="IPR054564">
    <property type="entry name" value="Gp18_domIII_N"/>
</dbReference>
<dbReference type="Pfam" id="PF22671">
    <property type="entry name" value="Gp18_domIII_N"/>
    <property type="match status" value="1"/>
</dbReference>
<comment type="caution">
    <text evidence="6">The sequence shown here is derived from an EMBL/GenBank/DDBJ whole genome shotgun (WGS) entry which is preliminary data.</text>
</comment>
<name>A0A3A6PVP0_9BACL</name>
<accession>A0A3A6PVP0</accession>
<dbReference type="Gene3D" id="3.30.1490.360">
    <property type="match status" value="1"/>
</dbReference>
<feature type="domain" description="Tail sheath protein C-terminal" evidence="4">
    <location>
        <begin position="339"/>
        <end position="437"/>
    </location>
</feature>
<dbReference type="Gene3D" id="2.60.40.4290">
    <property type="match status" value="1"/>
</dbReference>
<evidence type="ECO:0000256" key="1">
    <source>
        <dbReference type="ARBA" id="ARBA00008005"/>
    </source>
</evidence>
<dbReference type="RefSeq" id="WP_120106833.1">
    <property type="nucleotide sequence ID" value="NZ_QXQB01000001.1"/>
</dbReference>
<dbReference type="Gene3D" id="3.30.1370.220">
    <property type="match status" value="1"/>
</dbReference>